<dbReference type="EMBL" id="LWMT01000245">
    <property type="protein sequence ID" value="KZX11585.1"/>
    <property type="molecule type" value="Genomic_DNA"/>
</dbReference>
<comment type="caution">
    <text evidence="1">The sequence shown here is derived from an EMBL/GenBank/DDBJ whole genome shotgun (WGS) entry which is preliminary data.</text>
</comment>
<dbReference type="InterPro" id="IPR043148">
    <property type="entry name" value="TagF_C"/>
</dbReference>
<dbReference type="PATRIC" id="fig|55758.3.peg.1584"/>
<organism evidence="1 2">
    <name type="scientific">Methanobrevibacter filiformis</name>
    <dbReference type="NCBI Taxonomy" id="55758"/>
    <lineage>
        <taxon>Archaea</taxon>
        <taxon>Methanobacteriati</taxon>
        <taxon>Methanobacteriota</taxon>
        <taxon>Methanomada group</taxon>
        <taxon>Methanobacteria</taxon>
        <taxon>Methanobacteriales</taxon>
        <taxon>Methanobacteriaceae</taxon>
        <taxon>Methanobrevibacter</taxon>
    </lineage>
</organism>
<reference evidence="1 2" key="1">
    <citation type="submission" date="2016-04" db="EMBL/GenBank/DDBJ databases">
        <title>Genome sequence of Methanobrevibacter filiformis DSM 11501.</title>
        <authorList>
            <person name="Poehlein A."/>
            <person name="Seedorf H."/>
            <person name="Daniel R."/>
        </authorList>
    </citation>
    <scope>NUCLEOTIDE SEQUENCE [LARGE SCALE GENOMIC DNA]</scope>
    <source>
        <strain evidence="1 2">DSM 11501</strain>
    </source>
</reference>
<dbReference type="Proteomes" id="UP000077066">
    <property type="component" value="Unassembled WGS sequence"/>
</dbReference>
<dbReference type="STRING" id="55758.MBFIL_13980"/>
<evidence type="ECO:0000313" key="2">
    <source>
        <dbReference type="Proteomes" id="UP000077066"/>
    </source>
</evidence>
<evidence type="ECO:0000313" key="1">
    <source>
        <dbReference type="EMBL" id="KZX11585.1"/>
    </source>
</evidence>
<gene>
    <name evidence="1" type="ORF">MBFIL_13980</name>
</gene>
<dbReference type="OrthoDB" id="76247at2157"/>
<keyword evidence="2" id="KW-1185">Reference proteome</keyword>
<dbReference type="AlphaFoldDB" id="A0A162FDW5"/>
<accession>A0A162FDW5</accession>
<dbReference type="Gene3D" id="3.40.50.12580">
    <property type="match status" value="1"/>
</dbReference>
<protein>
    <recommendedName>
        <fullName evidence="3">Capsule polysaccharide biosynthesis protein</fullName>
    </recommendedName>
</protein>
<name>A0A162FDW5_9EURY</name>
<evidence type="ECO:0008006" key="3">
    <source>
        <dbReference type="Google" id="ProtNLM"/>
    </source>
</evidence>
<sequence length="494" mass="59181">MDETVKEICEKFFEIEKKFNLIQNEIQETYFWQLIRIYVYYEISRKLGVFGSPQQGKVSVFDKVLSFIPFIKNSLFSNPLKGNYHKDIVIFDHPRRVKNRGEYQDIYSHFLREDLDNDLNFEIIESPYLNKHYGEKKDYVKYSDRILLGSYFNKKIRDLKFRHSENDEILKIKNEIEKQFNINIDLISIIKTHIMDYKYQYEKYDKLFKKRTPKYIFVVVSYENQSMISAAKDNGIEVIELQHGTISKYHLGYNYPECEKDAHVENVKYFPNKLLSFGDYWNKIANYPLEDKNIISFGFPYLNETISSYLNNEKDQEKNKNQILFISQGAIGKYLSKFAYELAQILNESNKSTELNKERLNKNYKIIYKLHPGEYSNWETNYEYLKKAKELNNFEIIDNNQVSLYDLFSKSEYQVGVFSTAIYEGLIFNCKTFIVDFPGTEYMDDLVEKEYVIKIKEAEELIKHLDSFKIKEYDKDFFFKNYNKNDLNNIVNKQ</sequence>
<dbReference type="RefSeq" id="WP_066973050.1">
    <property type="nucleotide sequence ID" value="NZ_LWMT01000245.1"/>
</dbReference>
<proteinExistence type="predicted"/>